<gene>
    <name evidence="3" type="ORF">QDX21_01630</name>
</gene>
<dbReference type="AlphaFoldDB" id="A0AAJ6DF58"/>
<keyword evidence="2" id="KW-0812">Transmembrane</keyword>
<feature type="compositionally biased region" description="Polar residues" evidence="1">
    <location>
        <begin position="28"/>
        <end position="40"/>
    </location>
</feature>
<keyword evidence="2" id="KW-1133">Transmembrane helix</keyword>
<name>A0AAJ6DF58_9MICC</name>
<feature type="compositionally biased region" description="Low complexity" evidence="1">
    <location>
        <begin position="174"/>
        <end position="185"/>
    </location>
</feature>
<feature type="region of interest" description="Disordered" evidence="1">
    <location>
        <begin position="1"/>
        <end position="241"/>
    </location>
</feature>
<evidence type="ECO:0000256" key="1">
    <source>
        <dbReference type="SAM" id="MobiDB-lite"/>
    </source>
</evidence>
<evidence type="ECO:0000313" key="3">
    <source>
        <dbReference type="EMBL" id="WGH93538.1"/>
    </source>
</evidence>
<protein>
    <submittedName>
        <fullName evidence="3">Uncharacterized protein</fullName>
    </submittedName>
</protein>
<evidence type="ECO:0000256" key="2">
    <source>
        <dbReference type="SAM" id="Phobius"/>
    </source>
</evidence>
<proteinExistence type="predicted"/>
<dbReference type="RefSeq" id="WP_279675014.1">
    <property type="nucleotide sequence ID" value="NZ_CP122566.1"/>
</dbReference>
<organism evidence="3 4">
    <name type="scientific">Auritidibacter ignavus</name>
    <dbReference type="NCBI Taxonomy" id="678932"/>
    <lineage>
        <taxon>Bacteria</taxon>
        <taxon>Bacillati</taxon>
        <taxon>Actinomycetota</taxon>
        <taxon>Actinomycetes</taxon>
        <taxon>Micrococcales</taxon>
        <taxon>Micrococcaceae</taxon>
        <taxon>Auritidibacter</taxon>
    </lineage>
</organism>
<feature type="region of interest" description="Disordered" evidence="1">
    <location>
        <begin position="320"/>
        <end position="411"/>
    </location>
</feature>
<feature type="compositionally biased region" description="Polar residues" evidence="1">
    <location>
        <begin position="352"/>
        <end position="364"/>
    </location>
</feature>
<accession>A0AAJ6DF58</accession>
<sequence length="446" mass="48992">MSNESSRPLSRRELRRRRERAIFEGTAVEQTGRSEQNNQPRRARRAADSPTDAPSMVSGRVPRIQQEYRSAGHRVADTQRGSVPGHPGQHADPQAVPDAPRHTTVPQHHRTAAHSARSAPVDQVTESFRRTDVTGQPEPVRRAPSAERTPPATPRRHRRADADATATGGIPVISQQRQPSPAPSQDTTPRSRRQARAERVQAYAEAESSNIFSPDADDVAAQERPQQHPRRAEAPQTVEDHPAAPQEVQSFHEYSSTATTEITGIGLTQPIEDERAELQREIQHVSEEIARIGETNPNRIDPRLLQRQQDLAKRMGEINQRAQSQVISDEEWTSHTGLPAVSEDTAPPKINDQFQAKATATQSVVEPATQDRPAPRSRTTATSASEPVPAPAKVKKNPVGAGSAHGLDPLDTRDSAAAERRMMMWSTVVLIIGVATLIIGLVLLFF</sequence>
<keyword evidence="2" id="KW-0472">Membrane</keyword>
<dbReference type="EMBL" id="CP122566">
    <property type="protein sequence ID" value="WGH93538.1"/>
    <property type="molecule type" value="Genomic_DNA"/>
</dbReference>
<feature type="transmembrane region" description="Helical" evidence="2">
    <location>
        <begin position="422"/>
        <end position="445"/>
    </location>
</feature>
<evidence type="ECO:0000313" key="4">
    <source>
        <dbReference type="Proteomes" id="UP001224674"/>
    </source>
</evidence>
<keyword evidence="4" id="KW-1185">Reference proteome</keyword>
<dbReference type="Proteomes" id="UP001224674">
    <property type="component" value="Chromosome"/>
</dbReference>
<reference evidence="3 4" key="1">
    <citation type="submission" date="2023-03" db="EMBL/GenBank/DDBJ databases">
        <title>Complete genome sequences of several Auritidibacter ignavus strains isolated from ear infections.</title>
        <authorList>
            <person name="Baehr T."/>
            <person name="Baumhoegger A.M."/>
        </authorList>
    </citation>
    <scope>NUCLEOTIDE SEQUENCE [LARGE SCALE GENOMIC DNA]</scope>
    <source>
        <strain evidence="3 4">BABAE-6</strain>
    </source>
</reference>
<feature type="compositionally biased region" description="Basic and acidic residues" evidence="1">
    <location>
        <begin position="230"/>
        <end position="241"/>
    </location>
</feature>